<comment type="caution">
    <text evidence="6">The sequence shown here is derived from an EMBL/GenBank/DDBJ whole genome shotgun (WGS) entry which is preliminary data.</text>
</comment>
<dbReference type="EMBL" id="PVUE01000001">
    <property type="protein sequence ID" value="PRZ44215.1"/>
    <property type="molecule type" value="Genomic_DNA"/>
</dbReference>
<evidence type="ECO:0000313" key="7">
    <source>
        <dbReference type="Proteomes" id="UP000237752"/>
    </source>
</evidence>
<keyword evidence="3" id="KW-0804">Transcription</keyword>
<dbReference type="AlphaFoldDB" id="A0A2T1A6H5"/>
<reference evidence="6 7" key="1">
    <citation type="submission" date="2018-03" db="EMBL/GenBank/DDBJ databases">
        <title>Genomic Encyclopedia of Archaeal and Bacterial Type Strains, Phase II (KMG-II): from individual species to whole genera.</title>
        <authorList>
            <person name="Goeker M."/>
        </authorList>
    </citation>
    <scope>NUCLEOTIDE SEQUENCE [LARGE SCALE GENOMIC DNA]</scope>
    <source>
        <strain evidence="6 7">DSM 100065</strain>
    </source>
</reference>
<feature type="DNA-binding region" description="H-T-H motif" evidence="4">
    <location>
        <begin position="53"/>
        <end position="72"/>
    </location>
</feature>
<evidence type="ECO:0000256" key="2">
    <source>
        <dbReference type="ARBA" id="ARBA00023125"/>
    </source>
</evidence>
<keyword evidence="7" id="KW-1185">Reference proteome</keyword>
<dbReference type="GO" id="GO:0000976">
    <property type="term" value="F:transcription cis-regulatory region binding"/>
    <property type="evidence" value="ECO:0007669"/>
    <property type="project" value="TreeGrafter"/>
</dbReference>
<protein>
    <submittedName>
        <fullName evidence="6">TetR family transcriptional regulator</fullName>
    </submittedName>
</protein>
<dbReference type="InterPro" id="IPR036271">
    <property type="entry name" value="Tet_transcr_reg_TetR-rel_C_sf"/>
</dbReference>
<dbReference type="InterPro" id="IPR041490">
    <property type="entry name" value="KstR2_TetR_C"/>
</dbReference>
<evidence type="ECO:0000256" key="1">
    <source>
        <dbReference type="ARBA" id="ARBA00023015"/>
    </source>
</evidence>
<dbReference type="Pfam" id="PF17932">
    <property type="entry name" value="TetR_C_24"/>
    <property type="match status" value="1"/>
</dbReference>
<dbReference type="PANTHER" id="PTHR30055">
    <property type="entry name" value="HTH-TYPE TRANSCRIPTIONAL REGULATOR RUTR"/>
    <property type="match status" value="1"/>
</dbReference>
<dbReference type="Gene3D" id="1.10.10.60">
    <property type="entry name" value="Homeodomain-like"/>
    <property type="match status" value="1"/>
</dbReference>
<dbReference type="Gene3D" id="1.10.357.10">
    <property type="entry name" value="Tetracycline Repressor, domain 2"/>
    <property type="match status" value="1"/>
</dbReference>
<keyword evidence="1" id="KW-0805">Transcription regulation</keyword>
<evidence type="ECO:0000259" key="5">
    <source>
        <dbReference type="PROSITE" id="PS50977"/>
    </source>
</evidence>
<dbReference type="SUPFAM" id="SSF48498">
    <property type="entry name" value="Tetracyclin repressor-like, C-terminal domain"/>
    <property type="match status" value="1"/>
</dbReference>
<dbReference type="PRINTS" id="PR00455">
    <property type="entry name" value="HTHTETR"/>
</dbReference>
<evidence type="ECO:0000256" key="3">
    <source>
        <dbReference type="ARBA" id="ARBA00023163"/>
    </source>
</evidence>
<sequence>MVLVHTNVTPDRTVGFVPSGAMTKPVRRKQHDANSLLQVAVRVFNERGYDGTSMEHIALAAGITKSSIYHHVDGKEALLGLALDRAIDALDGAFLPAGQALEDFGAPIVAIDGVVRRTTKALLDDIEVITLFLRVRGNSPTELKAIDKRRDFDKRVSELVTLAADAGDIRADLDPPVITKLVFGAINSLIDWYKPGGRLTDDQVVDHVSALVLDGLRHR</sequence>
<organism evidence="6 7">
    <name type="scientific">Antricoccus suffuscus</name>
    <dbReference type="NCBI Taxonomy" id="1629062"/>
    <lineage>
        <taxon>Bacteria</taxon>
        <taxon>Bacillati</taxon>
        <taxon>Actinomycetota</taxon>
        <taxon>Actinomycetes</taxon>
        <taxon>Geodermatophilales</taxon>
        <taxon>Antricoccaceae</taxon>
        <taxon>Antricoccus</taxon>
    </lineage>
</organism>
<name>A0A2T1A6H5_9ACTN</name>
<feature type="domain" description="HTH tetR-type" evidence="5">
    <location>
        <begin position="30"/>
        <end position="90"/>
    </location>
</feature>
<dbReference type="PANTHER" id="PTHR30055:SF234">
    <property type="entry name" value="HTH-TYPE TRANSCRIPTIONAL REGULATOR BETI"/>
    <property type="match status" value="1"/>
</dbReference>
<dbReference type="Pfam" id="PF00440">
    <property type="entry name" value="TetR_N"/>
    <property type="match status" value="1"/>
</dbReference>
<evidence type="ECO:0000313" key="6">
    <source>
        <dbReference type="EMBL" id="PRZ44215.1"/>
    </source>
</evidence>
<dbReference type="InterPro" id="IPR009057">
    <property type="entry name" value="Homeodomain-like_sf"/>
</dbReference>
<keyword evidence="2 4" id="KW-0238">DNA-binding</keyword>
<dbReference type="PROSITE" id="PS50977">
    <property type="entry name" value="HTH_TETR_2"/>
    <property type="match status" value="1"/>
</dbReference>
<dbReference type="InterPro" id="IPR050109">
    <property type="entry name" value="HTH-type_TetR-like_transc_reg"/>
</dbReference>
<accession>A0A2T1A6H5</accession>
<dbReference type="InterPro" id="IPR001647">
    <property type="entry name" value="HTH_TetR"/>
</dbReference>
<proteinExistence type="predicted"/>
<dbReference type="Proteomes" id="UP000237752">
    <property type="component" value="Unassembled WGS sequence"/>
</dbReference>
<dbReference type="SUPFAM" id="SSF46689">
    <property type="entry name" value="Homeodomain-like"/>
    <property type="match status" value="1"/>
</dbReference>
<dbReference type="GO" id="GO:0003700">
    <property type="term" value="F:DNA-binding transcription factor activity"/>
    <property type="evidence" value="ECO:0007669"/>
    <property type="project" value="TreeGrafter"/>
</dbReference>
<evidence type="ECO:0000256" key="4">
    <source>
        <dbReference type="PROSITE-ProRule" id="PRU00335"/>
    </source>
</evidence>
<gene>
    <name evidence="6" type="ORF">CLV47_101340</name>
</gene>